<dbReference type="GO" id="GO:0003677">
    <property type="term" value="F:DNA binding"/>
    <property type="evidence" value="ECO:0007669"/>
    <property type="project" value="InterPro"/>
</dbReference>
<organism evidence="3">
    <name type="scientific">Alsobacter sp. KACC 23698</name>
    <dbReference type="NCBI Taxonomy" id="3149229"/>
    <lineage>
        <taxon>Bacteria</taxon>
        <taxon>Pseudomonadati</taxon>
        <taxon>Pseudomonadota</taxon>
        <taxon>Alphaproteobacteria</taxon>
        <taxon>Hyphomicrobiales</taxon>
        <taxon>Alsobacteraceae</taxon>
        <taxon>Alsobacter</taxon>
    </lineage>
</organism>
<dbReference type="Gene3D" id="1.10.443.10">
    <property type="entry name" value="Intergrase catalytic core"/>
    <property type="match status" value="1"/>
</dbReference>
<dbReference type="SUPFAM" id="SSF56349">
    <property type="entry name" value="DNA breaking-rejoining enzymes"/>
    <property type="match status" value="1"/>
</dbReference>
<evidence type="ECO:0008006" key="4">
    <source>
        <dbReference type="Google" id="ProtNLM"/>
    </source>
</evidence>
<reference evidence="3" key="1">
    <citation type="submission" date="2024-05" db="EMBL/GenBank/DDBJ databases">
        <authorList>
            <person name="Kim S."/>
            <person name="Heo J."/>
            <person name="Choi H."/>
            <person name="Choi Y."/>
            <person name="Kwon S.-W."/>
            <person name="Kim Y."/>
        </authorList>
    </citation>
    <scope>NUCLEOTIDE SEQUENCE</scope>
    <source>
        <strain evidence="3">KACC 23698</strain>
    </source>
</reference>
<protein>
    <recommendedName>
        <fullName evidence="4">Tyrosine-type recombinase/integrase</fullName>
    </recommendedName>
</protein>
<evidence type="ECO:0000256" key="2">
    <source>
        <dbReference type="SAM" id="MobiDB-lite"/>
    </source>
</evidence>
<dbReference type="AlphaFoldDB" id="A0AAU7JJ06"/>
<accession>A0AAU7JJ06</accession>
<dbReference type="GO" id="GO:0015074">
    <property type="term" value="P:DNA integration"/>
    <property type="evidence" value="ECO:0007669"/>
    <property type="project" value="InterPro"/>
</dbReference>
<evidence type="ECO:0000256" key="1">
    <source>
        <dbReference type="ARBA" id="ARBA00023172"/>
    </source>
</evidence>
<evidence type="ECO:0000313" key="3">
    <source>
        <dbReference type="EMBL" id="XBO40381.1"/>
    </source>
</evidence>
<feature type="compositionally biased region" description="Polar residues" evidence="2">
    <location>
        <begin position="19"/>
        <end position="28"/>
    </location>
</feature>
<proteinExistence type="predicted"/>
<keyword evidence="1" id="KW-0233">DNA recombination</keyword>
<name>A0AAU7JJ06_9HYPH</name>
<dbReference type="GO" id="GO:0006310">
    <property type="term" value="P:DNA recombination"/>
    <property type="evidence" value="ECO:0007669"/>
    <property type="project" value="UniProtKB-KW"/>
</dbReference>
<sequence>MTDALRLLSDDATGLGRPGSSSLPPATSSHKDKLLNEMDWMQLEAALAKGSSRYDEALLTYFRAACAAGLRPCEWAKARLDWQGTRHVLVVRNAKGTNGRSHGPYRRLVWDEEDDIEHIQAWLSYVSRVLSGTTGGERLEVWTTYRRALQDRLRAVCDHLWPRRKSHLVLYSARHTFTARIKAVNGTREVAALLGHAVDDTATHHYARASKGSRRPPNLGSLPRAHIRDVQRVRVTTDKAAIPERSRSALQVP</sequence>
<feature type="region of interest" description="Disordered" evidence="2">
    <location>
        <begin position="8"/>
        <end position="30"/>
    </location>
</feature>
<dbReference type="InterPro" id="IPR011010">
    <property type="entry name" value="DNA_brk_join_enz"/>
</dbReference>
<dbReference type="RefSeq" id="WP_406857239.1">
    <property type="nucleotide sequence ID" value="NZ_CP157484.1"/>
</dbReference>
<dbReference type="InterPro" id="IPR013762">
    <property type="entry name" value="Integrase-like_cat_sf"/>
</dbReference>
<dbReference type="EMBL" id="CP157484">
    <property type="protein sequence ID" value="XBO40381.1"/>
    <property type="molecule type" value="Genomic_DNA"/>
</dbReference>
<gene>
    <name evidence="3" type="ORF">ABEG18_06310</name>
</gene>